<keyword evidence="1" id="KW-1133">Transmembrane helix</keyword>
<dbReference type="Gene3D" id="3.40.720.10">
    <property type="entry name" value="Alkaline Phosphatase, subunit A"/>
    <property type="match status" value="1"/>
</dbReference>
<dbReference type="CDD" id="cd16021">
    <property type="entry name" value="ALP_like"/>
    <property type="match status" value="1"/>
</dbReference>
<evidence type="ECO:0000256" key="1">
    <source>
        <dbReference type="SAM" id="Phobius"/>
    </source>
</evidence>
<accession>A0ABD3XKA5</accession>
<dbReference type="InterPro" id="IPR017850">
    <property type="entry name" value="Alkaline_phosphatase_core_sf"/>
</dbReference>
<keyword evidence="1" id="KW-0812">Transmembrane</keyword>
<reference evidence="2 3" key="1">
    <citation type="submission" date="2024-11" db="EMBL/GenBank/DDBJ databases">
        <title>Chromosome-level genome assembly of the freshwater bivalve Anodonta woodiana.</title>
        <authorList>
            <person name="Chen X."/>
        </authorList>
    </citation>
    <scope>NUCLEOTIDE SEQUENCE [LARGE SCALE GENOMIC DNA]</scope>
    <source>
        <strain evidence="2">MN2024</strain>
        <tissue evidence="2">Gills</tissue>
    </source>
</reference>
<dbReference type="Proteomes" id="UP001634394">
    <property type="component" value="Unassembled WGS sequence"/>
</dbReference>
<name>A0ABD3XKA5_SINWO</name>
<comment type="caution">
    <text evidence="2">The sequence shown here is derived from an EMBL/GenBank/DDBJ whole genome shotgun (WGS) entry which is preliminary data.</text>
</comment>
<dbReference type="AlphaFoldDB" id="A0ABD3XKA5"/>
<dbReference type="PANTHER" id="PTHR10974:SF1">
    <property type="entry name" value="FI08016P-RELATED"/>
    <property type="match status" value="1"/>
</dbReference>
<dbReference type="SUPFAM" id="SSF53649">
    <property type="entry name" value="Alkaline phosphatase-like"/>
    <property type="match status" value="1"/>
</dbReference>
<organism evidence="2 3">
    <name type="scientific">Sinanodonta woodiana</name>
    <name type="common">Chinese pond mussel</name>
    <name type="synonym">Anodonta woodiana</name>
    <dbReference type="NCBI Taxonomy" id="1069815"/>
    <lineage>
        <taxon>Eukaryota</taxon>
        <taxon>Metazoa</taxon>
        <taxon>Spiralia</taxon>
        <taxon>Lophotrochozoa</taxon>
        <taxon>Mollusca</taxon>
        <taxon>Bivalvia</taxon>
        <taxon>Autobranchia</taxon>
        <taxon>Heteroconchia</taxon>
        <taxon>Palaeoheterodonta</taxon>
        <taxon>Unionida</taxon>
        <taxon>Unionoidea</taxon>
        <taxon>Unionidae</taxon>
        <taxon>Unioninae</taxon>
        <taxon>Sinanodonta</taxon>
    </lineage>
</organism>
<evidence type="ECO:0000313" key="3">
    <source>
        <dbReference type="Proteomes" id="UP001634394"/>
    </source>
</evidence>
<dbReference type="PANTHER" id="PTHR10974">
    <property type="entry name" value="FI08016P-RELATED"/>
    <property type="match status" value="1"/>
</dbReference>
<dbReference type="InterPro" id="IPR004245">
    <property type="entry name" value="DUF229"/>
</dbReference>
<proteinExistence type="predicted"/>
<keyword evidence="3" id="KW-1185">Reference proteome</keyword>
<sequence length="663" mass="76984">MSNQNISTSILIINFRNQRTYIKKMKSLKLRNTTWRSVFIFVLGLTSLSIYVYLQYERSTLSSHYYTNVNQQFCRIPNLNPWDPSISAYIKQTESGCPNVPPLMSVDDQGFLQFNDTSARHFGIKATDLLCTYAIVQRNGDNDVIFEEVKRIVFPVFVPGRVFRVQCKNKIDIVVYDFVHINVDYLEPLSDKMVTPEDNQTYSIFFVGIDSASRSHVLRNLPLTYAYLRDELHMYDFKGFMKVGINTFPNLCPLLTGKSESEFPFYLILMKLDSMPLLWKEKEFERYVTLYAEDRPEIALFNFHKRGFVDPPTSYYFRPVSLAMTKFTPVIVSPLPAVNSECYGNLHQYDIVLDFYRRFLEKFRSKLRFAFFWNNQLSHESYTSLWNGDLPLLQLFKSMKERGHLNNAIMIVYSDHGYRLGGLSTTYVGRLENNLPFLSVYIPESLKKRFSWIPTNLNQNAERLVTVYDIHKTISDISKNKFENLTDGNVYSQRTARNLLLPVPKERTCVDAGVPDEFCTCQTSIQINPSHFKMTLLGKHVVDFINKLLHKFSKYCQLLQLSKVTDARVIYKRKEQDLLDKFNVFIFGAEGDDTGRYTLTVETVPGLGLFEAVIVYDEIMESSDKMKNSISLIGNPSRINRYGNQSHCIDDKFLKQYCYCNSG</sequence>
<gene>
    <name evidence="2" type="ORF">ACJMK2_026588</name>
</gene>
<protein>
    <submittedName>
        <fullName evidence="2">Uncharacterized protein</fullName>
    </submittedName>
</protein>
<keyword evidence="1" id="KW-0472">Membrane</keyword>
<dbReference type="Pfam" id="PF02995">
    <property type="entry name" value="DUF229"/>
    <property type="match status" value="1"/>
</dbReference>
<feature type="transmembrane region" description="Helical" evidence="1">
    <location>
        <begin position="33"/>
        <end position="54"/>
    </location>
</feature>
<dbReference type="EMBL" id="JBJQND010000002">
    <property type="protein sequence ID" value="KAL3886604.1"/>
    <property type="molecule type" value="Genomic_DNA"/>
</dbReference>
<dbReference type="FunFam" id="3.40.720.10:FF:000017">
    <property type="entry name" value="Predicted protein"/>
    <property type="match status" value="1"/>
</dbReference>
<evidence type="ECO:0000313" key="2">
    <source>
        <dbReference type="EMBL" id="KAL3886604.1"/>
    </source>
</evidence>